<organism evidence="1 2">
    <name type="scientific">Arcticibacterium luteifluviistationis</name>
    <dbReference type="NCBI Taxonomy" id="1784714"/>
    <lineage>
        <taxon>Bacteria</taxon>
        <taxon>Pseudomonadati</taxon>
        <taxon>Bacteroidota</taxon>
        <taxon>Cytophagia</taxon>
        <taxon>Cytophagales</taxon>
        <taxon>Leadbetterellaceae</taxon>
        <taxon>Arcticibacterium</taxon>
    </lineage>
</organism>
<dbReference type="KEGG" id="als:DJ013_08955"/>
<reference evidence="1 2" key="1">
    <citation type="submission" date="2018-05" db="EMBL/GenBank/DDBJ databases">
        <title>Complete genome sequence of Arcticibacterium luteifluviistationis SM1504T, a cytophagaceae bacterium isolated from Arctic surface seawater.</title>
        <authorList>
            <person name="Li Y."/>
            <person name="Qin Q.-L."/>
        </authorList>
    </citation>
    <scope>NUCLEOTIDE SEQUENCE [LARGE SCALE GENOMIC DNA]</scope>
    <source>
        <strain evidence="1 2">SM1504</strain>
    </source>
</reference>
<accession>A0A2Z4GAZ1</accession>
<name>A0A2Z4GAZ1_9BACT</name>
<dbReference type="Proteomes" id="UP000249873">
    <property type="component" value="Chromosome"/>
</dbReference>
<dbReference type="EMBL" id="CP029480">
    <property type="protein sequence ID" value="AWV98291.1"/>
    <property type="molecule type" value="Genomic_DNA"/>
</dbReference>
<gene>
    <name evidence="1" type="ORF">DJ013_08955</name>
</gene>
<evidence type="ECO:0000313" key="2">
    <source>
        <dbReference type="Proteomes" id="UP000249873"/>
    </source>
</evidence>
<dbReference type="OrthoDB" id="9941766at2"/>
<proteinExistence type="predicted"/>
<dbReference type="RefSeq" id="WP_111371451.1">
    <property type="nucleotide sequence ID" value="NZ_CP029480.1"/>
</dbReference>
<dbReference type="PROSITE" id="PS51257">
    <property type="entry name" value="PROKAR_LIPOPROTEIN"/>
    <property type="match status" value="1"/>
</dbReference>
<keyword evidence="2" id="KW-1185">Reference proteome</keyword>
<dbReference type="AlphaFoldDB" id="A0A2Z4GAZ1"/>
<evidence type="ECO:0000313" key="1">
    <source>
        <dbReference type="EMBL" id="AWV98291.1"/>
    </source>
</evidence>
<protein>
    <submittedName>
        <fullName evidence="1">Uncharacterized protein</fullName>
    </submittedName>
</protein>
<sequence length="125" mass="14109">MRNLLVLATILFLSSCEDDFSKEKYDVSFYFENQTNQNLSLSVFETNNVKSWEDIPIEPNGSFNFRFNIKKDIGAAEGGFIIQAILAKGDTLSLNTGYYTNYQFQGESQANFSISSSEIKLLSSE</sequence>